<keyword evidence="2" id="KW-1185">Reference proteome</keyword>
<evidence type="ECO:0000313" key="2">
    <source>
        <dbReference type="Proteomes" id="UP001385951"/>
    </source>
</evidence>
<comment type="caution">
    <text evidence="1">The sequence shown here is derived from an EMBL/GenBank/DDBJ whole genome shotgun (WGS) entry which is preliminary data.</text>
</comment>
<proteinExistence type="predicted"/>
<gene>
    <name evidence="1" type="ORF">QCA50_008258</name>
</gene>
<sequence length="102" mass="11579">MPDTQKAIDTLKEEHSLLRLKLEASEAEFKKYRSDTKTWLKILVRGHVKKLLEDMTNQSAPEDDAVGASSLQHSDQLVGQSLTEEIMDPPFDLKLLRMKTVA</sequence>
<name>A0AAW0GIC7_9APHY</name>
<accession>A0AAW0GIC7</accession>
<organism evidence="1 2">
    <name type="scientific">Cerrena zonata</name>
    <dbReference type="NCBI Taxonomy" id="2478898"/>
    <lineage>
        <taxon>Eukaryota</taxon>
        <taxon>Fungi</taxon>
        <taxon>Dikarya</taxon>
        <taxon>Basidiomycota</taxon>
        <taxon>Agaricomycotina</taxon>
        <taxon>Agaricomycetes</taxon>
        <taxon>Polyporales</taxon>
        <taxon>Cerrenaceae</taxon>
        <taxon>Cerrena</taxon>
    </lineage>
</organism>
<dbReference type="EMBL" id="JASBNA010000010">
    <property type="protein sequence ID" value="KAK7688720.1"/>
    <property type="molecule type" value="Genomic_DNA"/>
</dbReference>
<reference evidence="1 2" key="1">
    <citation type="submission" date="2022-09" db="EMBL/GenBank/DDBJ databases">
        <authorList>
            <person name="Palmer J.M."/>
        </authorList>
    </citation>
    <scope>NUCLEOTIDE SEQUENCE [LARGE SCALE GENOMIC DNA]</scope>
    <source>
        <strain evidence="1 2">DSM 7382</strain>
    </source>
</reference>
<protein>
    <submittedName>
        <fullName evidence="1">Uncharacterized protein</fullName>
    </submittedName>
</protein>
<evidence type="ECO:0000313" key="1">
    <source>
        <dbReference type="EMBL" id="KAK7688720.1"/>
    </source>
</evidence>
<dbReference type="Proteomes" id="UP001385951">
    <property type="component" value="Unassembled WGS sequence"/>
</dbReference>
<dbReference type="AlphaFoldDB" id="A0AAW0GIC7"/>